<comment type="caution">
    <text evidence="1">The sequence shown here is derived from an EMBL/GenBank/DDBJ whole genome shotgun (WGS) entry which is preliminary data.</text>
</comment>
<organism evidence="1 2">
    <name type="scientific">Toxocara canis</name>
    <name type="common">Canine roundworm</name>
    <dbReference type="NCBI Taxonomy" id="6265"/>
    <lineage>
        <taxon>Eukaryota</taxon>
        <taxon>Metazoa</taxon>
        <taxon>Ecdysozoa</taxon>
        <taxon>Nematoda</taxon>
        <taxon>Chromadorea</taxon>
        <taxon>Rhabditida</taxon>
        <taxon>Spirurina</taxon>
        <taxon>Ascaridomorpha</taxon>
        <taxon>Ascaridoidea</taxon>
        <taxon>Toxocaridae</taxon>
        <taxon>Toxocara</taxon>
    </lineage>
</organism>
<sequence>MTRNVRPYLCRCSQQRSSAQPPTNYHDFPNIFIVHRLLAWYHIPKIALPNFLTLDQNSTTFCSYPYVQITLSNIPNLRQSILGKKAECRKKVVEKGKGMDGEERALLP</sequence>
<evidence type="ECO:0000313" key="2">
    <source>
        <dbReference type="Proteomes" id="UP000031036"/>
    </source>
</evidence>
<protein>
    <submittedName>
        <fullName evidence="1">Uncharacterized protein</fullName>
    </submittedName>
</protein>
<name>A0A0B2VWR7_TOXCA</name>
<keyword evidence="2" id="KW-1185">Reference proteome</keyword>
<dbReference type="AlphaFoldDB" id="A0A0B2VWR7"/>
<dbReference type="EMBL" id="JPKZ01000645">
    <property type="protein sequence ID" value="KHN86118.1"/>
    <property type="molecule type" value="Genomic_DNA"/>
</dbReference>
<gene>
    <name evidence="1" type="ORF">Tcan_17726</name>
</gene>
<dbReference type="Proteomes" id="UP000031036">
    <property type="component" value="Unassembled WGS sequence"/>
</dbReference>
<accession>A0A0B2VWR7</accession>
<proteinExistence type="predicted"/>
<evidence type="ECO:0000313" key="1">
    <source>
        <dbReference type="EMBL" id="KHN86118.1"/>
    </source>
</evidence>
<reference evidence="1 2" key="1">
    <citation type="submission" date="2014-11" db="EMBL/GenBank/DDBJ databases">
        <title>Genetic blueprint of the zoonotic pathogen Toxocara canis.</title>
        <authorList>
            <person name="Zhu X.-Q."/>
            <person name="Korhonen P.K."/>
            <person name="Cai H."/>
            <person name="Young N.D."/>
            <person name="Nejsum P."/>
            <person name="von Samson-Himmelstjerna G."/>
            <person name="Boag P.R."/>
            <person name="Tan P."/>
            <person name="Li Q."/>
            <person name="Min J."/>
            <person name="Yang Y."/>
            <person name="Wang X."/>
            <person name="Fang X."/>
            <person name="Hall R.S."/>
            <person name="Hofmann A."/>
            <person name="Sternberg P.W."/>
            <person name="Jex A.R."/>
            <person name="Gasser R.B."/>
        </authorList>
    </citation>
    <scope>NUCLEOTIDE SEQUENCE [LARGE SCALE GENOMIC DNA]</scope>
    <source>
        <strain evidence="1">PN_DK_2014</strain>
    </source>
</reference>